<proteinExistence type="predicted"/>
<gene>
    <name evidence="2" type="ORF">METZ01_LOCUS467936</name>
</gene>
<feature type="region of interest" description="Disordered" evidence="1">
    <location>
        <begin position="1"/>
        <end position="20"/>
    </location>
</feature>
<evidence type="ECO:0000256" key="1">
    <source>
        <dbReference type="SAM" id="MobiDB-lite"/>
    </source>
</evidence>
<name>A0A383B504_9ZZZZ</name>
<sequence length="32" mass="3585">VSEEEGEKYEFALDPETDQELIEALEAADEKG</sequence>
<feature type="non-terminal residue" evidence="2">
    <location>
        <position position="1"/>
    </location>
</feature>
<dbReference type="AlphaFoldDB" id="A0A383B504"/>
<organism evidence="2">
    <name type="scientific">marine metagenome</name>
    <dbReference type="NCBI Taxonomy" id="408172"/>
    <lineage>
        <taxon>unclassified sequences</taxon>
        <taxon>metagenomes</taxon>
        <taxon>ecological metagenomes</taxon>
    </lineage>
</organism>
<feature type="non-terminal residue" evidence="2">
    <location>
        <position position="32"/>
    </location>
</feature>
<dbReference type="EMBL" id="UINC01197540">
    <property type="protein sequence ID" value="SVE15082.1"/>
    <property type="molecule type" value="Genomic_DNA"/>
</dbReference>
<reference evidence="2" key="1">
    <citation type="submission" date="2018-05" db="EMBL/GenBank/DDBJ databases">
        <authorList>
            <person name="Lanie J.A."/>
            <person name="Ng W.-L."/>
            <person name="Kazmierczak K.M."/>
            <person name="Andrzejewski T.M."/>
            <person name="Davidsen T.M."/>
            <person name="Wayne K.J."/>
            <person name="Tettelin H."/>
            <person name="Glass J.I."/>
            <person name="Rusch D."/>
            <person name="Podicherti R."/>
            <person name="Tsui H.-C.T."/>
            <person name="Winkler M.E."/>
        </authorList>
    </citation>
    <scope>NUCLEOTIDE SEQUENCE</scope>
</reference>
<protein>
    <submittedName>
        <fullName evidence="2">Uncharacterized protein</fullName>
    </submittedName>
</protein>
<accession>A0A383B504</accession>
<evidence type="ECO:0000313" key="2">
    <source>
        <dbReference type="EMBL" id="SVE15082.1"/>
    </source>
</evidence>